<dbReference type="Proteomes" id="UP000234681">
    <property type="component" value="Chromosome 1"/>
</dbReference>
<name>A6HZJ8_RAT</name>
<proteinExistence type="predicted"/>
<evidence type="ECO:0000313" key="1">
    <source>
        <dbReference type="EMBL" id="EDM12630.1"/>
    </source>
</evidence>
<protein>
    <submittedName>
        <fullName evidence="1">RCG47775, isoform CRA_b</fullName>
    </submittedName>
</protein>
<evidence type="ECO:0000313" key="2">
    <source>
        <dbReference type="Proteomes" id="UP000234681"/>
    </source>
</evidence>
<accession>A6HZJ8</accession>
<feature type="non-terminal residue" evidence="1">
    <location>
        <position position="187"/>
    </location>
</feature>
<reference evidence="2" key="1">
    <citation type="submission" date="2005-09" db="EMBL/GenBank/DDBJ databases">
        <authorList>
            <person name="Mural R.J."/>
            <person name="Li P.W."/>
            <person name="Adams M.D."/>
            <person name="Amanatides P.G."/>
            <person name="Baden-Tillson H."/>
            <person name="Barnstead M."/>
            <person name="Chin S.H."/>
            <person name="Dew I."/>
            <person name="Evans C.A."/>
            <person name="Ferriera S."/>
            <person name="Flanigan M."/>
            <person name="Fosler C."/>
            <person name="Glodek A."/>
            <person name="Gu Z."/>
            <person name="Holt R.A."/>
            <person name="Jennings D."/>
            <person name="Kraft C.L."/>
            <person name="Lu F."/>
            <person name="Nguyen T."/>
            <person name="Nusskern D.R."/>
            <person name="Pfannkoch C.M."/>
            <person name="Sitter C."/>
            <person name="Sutton G.G."/>
            <person name="Venter J.C."/>
            <person name="Wang Z."/>
            <person name="Woodage T."/>
            <person name="Zheng X.H."/>
            <person name="Zhong F."/>
        </authorList>
    </citation>
    <scope>NUCLEOTIDE SEQUENCE [LARGE SCALE GENOMIC DNA]</scope>
    <source>
        <strain>BN</strain>
        <strain evidence="2">Sprague-Dawley</strain>
    </source>
</reference>
<sequence length="187" mass="19719">MGRFLAPDPTSLTGLATVRMRATPGSIAGVRAPACPAAWALAVGMVPSGVSQAGEGPARRGPLLCSSPRCQDLVATTTASIPRHRRDLLLLPLECPGPSSPNPWPLCQVRLLLLAQGARRLWLLLSSGQLLAAPIVVSLCHPPKIGTRPQDTRCPQCPGMTCHLCFHTGASYLSCAYHSINRVCALS</sequence>
<gene>
    <name evidence="1" type="ORF">rCG_47775</name>
</gene>
<organism evidence="1 2">
    <name type="scientific">Rattus norvegicus</name>
    <name type="common">Rat</name>
    <dbReference type="NCBI Taxonomy" id="10116"/>
    <lineage>
        <taxon>Eukaryota</taxon>
        <taxon>Metazoa</taxon>
        <taxon>Chordata</taxon>
        <taxon>Craniata</taxon>
        <taxon>Vertebrata</taxon>
        <taxon>Euteleostomi</taxon>
        <taxon>Mammalia</taxon>
        <taxon>Eutheria</taxon>
        <taxon>Euarchontoglires</taxon>
        <taxon>Glires</taxon>
        <taxon>Rodentia</taxon>
        <taxon>Myomorpha</taxon>
        <taxon>Muroidea</taxon>
        <taxon>Muridae</taxon>
        <taxon>Murinae</taxon>
        <taxon>Rattus</taxon>
    </lineage>
</organism>
<dbReference type="EMBL" id="CH473953">
    <property type="protein sequence ID" value="EDM12630.1"/>
    <property type="molecule type" value="Genomic_DNA"/>
</dbReference>
<dbReference type="AlphaFoldDB" id="A6HZJ8"/>